<gene>
    <name evidence="1" type="ORF">BDR25DRAFT_297995</name>
</gene>
<protein>
    <submittedName>
        <fullName evidence="1">Dicer-like protein 2</fullName>
    </submittedName>
</protein>
<proteinExistence type="predicted"/>
<name>A0ACB6Q959_9PLEO</name>
<dbReference type="Proteomes" id="UP000799755">
    <property type="component" value="Unassembled WGS sequence"/>
</dbReference>
<sequence length="1434" mass="161037">MSTDEEPLDGGATVIAGLDGESFRLRSYQAEMVEESLKANIIVAMDTGSGKTHIALARAVAELELCDPNQLVWFLAPTVTLCNQQLQAFQSHLPAYGIQALTGNDGVEHWSDQNTWDSALKNTRIVLSTHQVLLDALTHAFITMNRLALIIFDEAHHCSKNHPASRIMSQFYKPLLQRNRSVHIPRILGLSASPVMGARASSSDLEKIEANMNSIAKSPKIHRSELLRFVHRPELIRIPYPALPPSSATSTLLSALEKAYYEYDMKSDPYVADLLEKKIQGVQSSIRQLDRVITAKNPYCRQQLKTMVSKGKAMMDELGSSPTEWYLQQCISKFQRTAQSSSYQLLLDWSSQEKRHLCDIFKRMSVSQDPDSMSISLDHISPKVDALVDVLESEASPEFTGLVFVEQRVWVSALAEILSLHPRTAPLFNIGTFVGTSISSKRKTNVADLAEPLNQQNTLDEFRARRINLILATSVLEEGIDVSSCHLVICFERPKDLKSFVQRRGRARKQESKYIIFVPEAGSHRSPATWEAMEEEMKAAYLNDLRKIEVAKERELYPEDSSLLYQVPSTGALLTLDNASQHLHHFCALLGAGPYIDLRPQFTLDELADSRIMAKVTLPISVHPAVRTARSSESWLTERNAKNDAAFQAYKALHLAGLVNDNLLPSREKEGDDHEFSILDHTPSVVEVSPALDPWVSVAKQQLQNPRAYHRVLLKLTAIGEQSLHMLLLMPYQMPQIPDIVLHWNDKKRYSVESSPFSPTILTDEEITTMRAITRNLLHSAFPGRMTEERDDFLWLFVPNEPGSRILNHDRLHQFNISTTGHHSASDLIQKGDHEVSNWGLVNLQGDARKYMLKNISNGLTDPSLADNFGSQLQVIRAPKRRDFLHPLYGQNPENVAYTRLEWVNTADCAVDKLPASYSIFALFIPSILHQYEIYMTTEILRTTLLKPLSFDSSRLSLLLTATTASSTSESDNYQRLEFLGDCILKFIASVHVMAANLTWPESWLTSKKGKIVSNGFLARATLAAGLDKFIITKQFTGARWQPRYAEDVLKQEASNENKSSSKRLADVVESLLGASYLEGGFDKALVCAQTLLPLENWTPIPDANAILFSAAPCGIEINSLSTLEKLIGYTFVKKMLLLEAMTHASYTGQIASCSYERLEFLGDAVLDYIISKRLFAHKPELSHQTMHSIRASLVNAAFLAFRMFDTTVCEEMTNKQTFEPETVHRALWQFLRHNNPQLLVSQAKARAQHQEAREQVERALRHESKFPWHIFAQLDAPKSLSDIVESVIGAVYIDSKGDVEACEYFVRRLGILENLDRILRDEVDCLHPKERLGHLAVEKSVQYVNVDENEDTEGEGNADLENRGRRYRCQVKIGGQDVGGVVEGLKKLNAETIAAWKAVRIIEGVDDVAMSTCSDEEWHDAEDGGGVALEDDW</sequence>
<accession>A0ACB6Q959</accession>
<organism evidence="1 2">
    <name type="scientific">Lindgomyces ingoldianus</name>
    <dbReference type="NCBI Taxonomy" id="673940"/>
    <lineage>
        <taxon>Eukaryota</taxon>
        <taxon>Fungi</taxon>
        <taxon>Dikarya</taxon>
        <taxon>Ascomycota</taxon>
        <taxon>Pezizomycotina</taxon>
        <taxon>Dothideomycetes</taxon>
        <taxon>Pleosporomycetidae</taxon>
        <taxon>Pleosporales</taxon>
        <taxon>Lindgomycetaceae</taxon>
        <taxon>Lindgomyces</taxon>
    </lineage>
</organism>
<evidence type="ECO:0000313" key="2">
    <source>
        <dbReference type="Proteomes" id="UP000799755"/>
    </source>
</evidence>
<reference evidence="1" key="1">
    <citation type="journal article" date="2020" name="Stud. Mycol.">
        <title>101 Dothideomycetes genomes: a test case for predicting lifestyles and emergence of pathogens.</title>
        <authorList>
            <person name="Haridas S."/>
            <person name="Albert R."/>
            <person name="Binder M."/>
            <person name="Bloem J."/>
            <person name="Labutti K."/>
            <person name="Salamov A."/>
            <person name="Andreopoulos B."/>
            <person name="Baker S."/>
            <person name="Barry K."/>
            <person name="Bills G."/>
            <person name="Bluhm B."/>
            <person name="Cannon C."/>
            <person name="Castanera R."/>
            <person name="Culley D."/>
            <person name="Daum C."/>
            <person name="Ezra D."/>
            <person name="Gonzalez J."/>
            <person name="Henrissat B."/>
            <person name="Kuo A."/>
            <person name="Liang C."/>
            <person name="Lipzen A."/>
            <person name="Lutzoni F."/>
            <person name="Magnuson J."/>
            <person name="Mondo S."/>
            <person name="Nolan M."/>
            <person name="Ohm R."/>
            <person name="Pangilinan J."/>
            <person name="Park H.-J."/>
            <person name="Ramirez L."/>
            <person name="Alfaro M."/>
            <person name="Sun H."/>
            <person name="Tritt A."/>
            <person name="Yoshinaga Y."/>
            <person name="Zwiers L.-H."/>
            <person name="Turgeon B."/>
            <person name="Goodwin S."/>
            <person name="Spatafora J."/>
            <person name="Crous P."/>
            <person name="Grigoriev I."/>
        </authorList>
    </citation>
    <scope>NUCLEOTIDE SEQUENCE</scope>
    <source>
        <strain evidence="1">ATCC 200398</strain>
    </source>
</reference>
<dbReference type="EMBL" id="MU003550">
    <property type="protein sequence ID" value="KAF2463456.1"/>
    <property type="molecule type" value="Genomic_DNA"/>
</dbReference>
<comment type="caution">
    <text evidence="1">The sequence shown here is derived from an EMBL/GenBank/DDBJ whole genome shotgun (WGS) entry which is preliminary data.</text>
</comment>
<evidence type="ECO:0000313" key="1">
    <source>
        <dbReference type="EMBL" id="KAF2463456.1"/>
    </source>
</evidence>
<keyword evidence="2" id="KW-1185">Reference proteome</keyword>